<proteinExistence type="predicted"/>
<keyword evidence="3" id="KW-1185">Reference proteome</keyword>
<evidence type="ECO:0000256" key="1">
    <source>
        <dbReference type="SAM" id="MobiDB-lite"/>
    </source>
</evidence>
<comment type="caution">
    <text evidence="2">The sequence shown here is derived from an EMBL/GenBank/DDBJ whole genome shotgun (WGS) entry which is preliminary data.</text>
</comment>
<feature type="compositionally biased region" description="Polar residues" evidence="1">
    <location>
        <begin position="1"/>
        <end position="20"/>
    </location>
</feature>
<sequence length="60" mass="5991">MGRPISSQPAVNRTAQTSMAINRRRRSASVGGGVSGGGAPGAGVIVTDIGVQVRRRGMAG</sequence>
<feature type="region of interest" description="Disordered" evidence="1">
    <location>
        <begin position="1"/>
        <end position="43"/>
    </location>
</feature>
<name>A0ABQ5QWN4_9ACTN</name>
<evidence type="ECO:0000313" key="3">
    <source>
        <dbReference type="Proteomes" id="UP001144280"/>
    </source>
</evidence>
<dbReference type="Proteomes" id="UP001144280">
    <property type="component" value="Unassembled WGS sequence"/>
</dbReference>
<dbReference type="EMBL" id="BSDI01000019">
    <property type="protein sequence ID" value="GLH98968.1"/>
    <property type="molecule type" value="Genomic_DNA"/>
</dbReference>
<protein>
    <submittedName>
        <fullName evidence="2">Uncharacterized protein</fullName>
    </submittedName>
</protein>
<evidence type="ECO:0000313" key="2">
    <source>
        <dbReference type="EMBL" id="GLH98968.1"/>
    </source>
</evidence>
<gene>
    <name evidence="2" type="ORF">Pa4123_42430</name>
</gene>
<feature type="compositionally biased region" description="Gly residues" evidence="1">
    <location>
        <begin position="30"/>
        <end position="41"/>
    </location>
</feature>
<organism evidence="2 3">
    <name type="scientific">Phytohabitans aurantiacus</name>
    <dbReference type="NCBI Taxonomy" id="3016789"/>
    <lineage>
        <taxon>Bacteria</taxon>
        <taxon>Bacillati</taxon>
        <taxon>Actinomycetota</taxon>
        <taxon>Actinomycetes</taxon>
        <taxon>Micromonosporales</taxon>
        <taxon>Micromonosporaceae</taxon>
    </lineage>
</organism>
<accession>A0ABQ5QWN4</accession>
<reference evidence="2" key="1">
    <citation type="submission" date="2022-12" db="EMBL/GenBank/DDBJ databases">
        <title>New Phytohabitans aurantiacus sp. RD004123 nov., an actinomycete isolated from soil.</title>
        <authorList>
            <person name="Triningsih D.W."/>
            <person name="Harunari E."/>
            <person name="Igarashi Y."/>
        </authorList>
    </citation>
    <scope>NUCLEOTIDE SEQUENCE</scope>
    <source>
        <strain evidence="2">RD004123</strain>
    </source>
</reference>